<evidence type="ECO:0000256" key="1">
    <source>
        <dbReference type="SAM" id="SignalP"/>
    </source>
</evidence>
<dbReference type="AlphaFoldDB" id="A0A9N9WIB9"/>
<evidence type="ECO:0000313" key="2">
    <source>
        <dbReference type="EMBL" id="CAG9794205.1"/>
    </source>
</evidence>
<reference evidence="2" key="2">
    <citation type="submission" date="2022-10" db="EMBL/GenBank/DDBJ databases">
        <authorList>
            <consortium name="ENA_rothamsted_submissions"/>
            <consortium name="culmorum"/>
            <person name="King R."/>
        </authorList>
    </citation>
    <scope>NUCLEOTIDE SEQUENCE</scope>
</reference>
<feature type="chain" id="PRO_5040239068" evidence="1">
    <location>
        <begin position="22"/>
        <end position="176"/>
    </location>
</feature>
<feature type="signal peptide" evidence="1">
    <location>
        <begin position="1"/>
        <end position="21"/>
    </location>
</feature>
<keyword evidence="1" id="KW-0732">Signal</keyword>
<dbReference type="Proteomes" id="UP001153714">
    <property type="component" value="Chromosome 6"/>
</dbReference>
<gene>
    <name evidence="2" type="ORF">DIATSA_LOCUS11599</name>
</gene>
<organism evidence="2 3">
    <name type="scientific">Diatraea saccharalis</name>
    <name type="common">sugarcane borer</name>
    <dbReference type="NCBI Taxonomy" id="40085"/>
    <lineage>
        <taxon>Eukaryota</taxon>
        <taxon>Metazoa</taxon>
        <taxon>Ecdysozoa</taxon>
        <taxon>Arthropoda</taxon>
        <taxon>Hexapoda</taxon>
        <taxon>Insecta</taxon>
        <taxon>Pterygota</taxon>
        <taxon>Neoptera</taxon>
        <taxon>Endopterygota</taxon>
        <taxon>Lepidoptera</taxon>
        <taxon>Glossata</taxon>
        <taxon>Ditrysia</taxon>
        <taxon>Pyraloidea</taxon>
        <taxon>Crambidae</taxon>
        <taxon>Crambinae</taxon>
        <taxon>Diatraea</taxon>
    </lineage>
</organism>
<proteinExistence type="predicted"/>
<protein>
    <submittedName>
        <fullName evidence="2">Uncharacterized protein</fullName>
    </submittedName>
</protein>
<evidence type="ECO:0000313" key="3">
    <source>
        <dbReference type="Proteomes" id="UP001153714"/>
    </source>
</evidence>
<keyword evidence="3" id="KW-1185">Reference proteome</keyword>
<sequence>MTSSTFFLVCLQALLIQNAFSQLVQPLVNYGNFLGDTGTDLNLIAASNAVGGINGYLGNGGLINNAIDVNTIGYNGVGLGNSLSGLNNAGLGVVGLGYGSGLGVQNVAATSQVPVTGPFTATGNAELVVGGDFDVIGQTAIGGQIPVIGSVTFSGQVPASGVVSVAGNCGCSNVPL</sequence>
<reference evidence="2" key="1">
    <citation type="submission" date="2021-12" db="EMBL/GenBank/DDBJ databases">
        <authorList>
            <person name="King R."/>
        </authorList>
    </citation>
    <scope>NUCLEOTIDE SEQUENCE</scope>
</reference>
<accession>A0A9N9WIB9</accession>
<dbReference type="EMBL" id="OU893337">
    <property type="protein sequence ID" value="CAG9794205.1"/>
    <property type="molecule type" value="Genomic_DNA"/>
</dbReference>
<name>A0A9N9WIB9_9NEOP</name>
<dbReference type="OrthoDB" id="7490938at2759"/>